<dbReference type="Gene3D" id="1.10.1740.10">
    <property type="match status" value="1"/>
</dbReference>
<dbReference type="SUPFAM" id="SSF88659">
    <property type="entry name" value="Sigma3 and sigma4 domains of RNA polymerase sigma factors"/>
    <property type="match status" value="1"/>
</dbReference>
<accession>A0A2S3R8A2</accession>
<dbReference type="Proteomes" id="UP000237466">
    <property type="component" value="Unassembled WGS sequence"/>
</dbReference>
<dbReference type="Pfam" id="PF04542">
    <property type="entry name" value="Sigma70_r2"/>
    <property type="match status" value="1"/>
</dbReference>
<dbReference type="GO" id="GO:0003677">
    <property type="term" value="F:DNA binding"/>
    <property type="evidence" value="ECO:0007669"/>
    <property type="project" value="UniProtKB-KW"/>
</dbReference>
<dbReference type="InterPro" id="IPR014284">
    <property type="entry name" value="RNA_pol_sigma-70_dom"/>
</dbReference>
<dbReference type="Gene3D" id="1.10.10.10">
    <property type="entry name" value="Winged helix-like DNA-binding domain superfamily/Winged helix DNA-binding domain"/>
    <property type="match status" value="1"/>
</dbReference>
<dbReference type="NCBIfam" id="TIGR02937">
    <property type="entry name" value="sigma70-ECF"/>
    <property type="match status" value="1"/>
</dbReference>
<dbReference type="NCBIfam" id="TIGR02943">
    <property type="entry name" value="Sig70_famx1"/>
    <property type="match status" value="1"/>
</dbReference>
<keyword evidence="5" id="KW-0804">Transcription</keyword>
<dbReference type="InterPro" id="IPR036388">
    <property type="entry name" value="WH-like_DNA-bd_sf"/>
</dbReference>
<reference evidence="8 9" key="1">
    <citation type="journal article" date="2018" name="Front. Microbiol.">
        <title>Phylogeny of Vibrio vulnificus from the Analysis of the Core-Genome: Implications for Intra-Species Taxonomy.</title>
        <authorList>
            <person name="Roig F.J."/>
            <person name="Gonzalez-Candelas F."/>
            <person name="Sanjuan E."/>
            <person name="Fouz B."/>
            <person name="Feil E.J."/>
            <person name="Llorens C."/>
            <person name="Baker-Austin C."/>
            <person name="Oliver J.D."/>
            <person name="Danin-Poleg Y."/>
            <person name="Gibas C.J."/>
            <person name="Kashi Y."/>
            <person name="Gulig P.A."/>
            <person name="Morrison S.S."/>
            <person name="Amaro C."/>
        </authorList>
    </citation>
    <scope>NUCLEOTIDE SEQUENCE [LARGE SCALE GENOMIC DNA]</scope>
    <source>
        <strain evidence="8 9">CECT4608</strain>
    </source>
</reference>
<dbReference type="NCBIfam" id="NF009196">
    <property type="entry name" value="PRK12544.1"/>
    <property type="match status" value="1"/>
</dbReference>
<dbReference type="InterPro" id="IPR013324">
    <property type="entry name" value="RNA_pol_sigma_r3/r4-like"/>
</dbReference>
<sequence>MDMRFLDDASDEMFSDPLFIRRIREDMLKFARLQLRDEGMAEDAVQEALLAAHRNIEKFGRKSAFKTWVFAILKNKIIDLLRKSQREVSVSQLGSEESDAMDEVLFNQRGYWHTDERPVGWSTPMESVKDEQFWLVFETCLNALPEKLARVFMMREFVELDSDEICQNLDLTTSNLHVLLYRARLRLRECLENKWFRGERVS</sequence>
<dbReference type="AlphaFoldDB" id="A0A2S3R8A2"/>
<dbReference type="SUPFAM" id="SSF88946">
    <property type="entry name" value="Sigma2 domain of RNA polymerase sigma factors"/>
    <property type="match status" value="1"/>
</dbReference>
<dbReference type="InterPro" id="IPR014289">
    <property type="entry name" value="RNA_pol_sigma-24-rel"/>
</dbReference>
<protein>
    <submittedName>
        <fullName evidence="8">RNA polymerase subunit sigma</fullName>
    </submittedName>
</protein>
<dbReference type="GO" id="GO:0016987">
    <property type="term" value="F:sigma factor activity"/>
    <property type="evidence" value="ECO:0007669"/>
    <property type="project" value="UniProtKB-KW"/>
</dbReference>
<feature type="domain" description="RNA polymerase sigma factor 70 region 4 type 2" evidence="7">
    <location>
        <begin position="137"/>
        <end position="187"/>
    </location>
</feature>
<dbReference type="Pfam" id="PF08281">
    <property type="entry name" value="Sigma70_r4_2"/>
    <property type="match status" value="1"/>
</dbReference>
<dbReference type="InterPro" id="IPR013325">
    <property type="entry name" value="RNA_pol_sigma_r2"/>
</dbReference>
<keyword evidence="2" id="KW-0805">Transcription regulation</keyword>
<gene>
    <name evidence="8" type="ORF">CRN52_01580</name>
</gene>
<organism evidence="8 9">
    <name type="scientific">Vibrio vulnificus</name>
    <dbReference type="NCBI Taxonomy" id="672"/>
    <lineage>
        <taxon>Bacteria</taxon>
        <taxon>Pseudomonadati</taxon>
        <taxon>Pseudomonadota</taxon>
        <taxon>Gammaproteobacteria</taxon>
        <taxon>Vibrionales</taxon>
        <taxon>Vibrionaceae</taxon>
        <taxon>Vibrio</taxon>
    </lineage>
</organism>
<evidence type="ECO:0000256" key="5">
    <source>
        <dbReference type="ARBA" id="ARBA00023163"/>
    </source>
</evidence>
<evidence type="ECO:0000313" key="8">
    <source>
        <dbReference type="EMBL" id="POB49942.1"/>
    </source>
</evidence>
<evidence type="ECO:0000259" key="7">
    <source>
        <dbReference type="Pfam" id="PF08281"/>
    </source>
</evidence>
<dbReference type="GO" id="GO:0006352">
    <property type="term" value="P:DNA-templated transcription initiation"/>
    <property type="evidence" value="ECO:0007669"/>
    <property type="project" value="InterPro"/>
</dbReference>
<dbReference type="PANTHER" id="PTHR43133">
    <property type="entry name" value="RNA POLYMERASE ECF-TYPE SIGMA FACTO"/>
    <property type="match status" value="1"/>
</dbReference>
<dbReference type="EMBL" id="PDGH01000026">
    <property type="protein sequence ID" value="POB49942.1"/>
    <property type="molecule type" value="Genomic_DNA"/>
</dbReference>
<evidence type="ECO:0000256" key="4">
    <source>
        <dbReference type="ARBA" id="ARBA00023125"/>
    </source>
</evidence>
<feature type="domain" description="RNA polymerase sigma-70 region 2" evidence="6">
    <location>
        <begin position="20"/>
        <end position="86"/>
    </location>
</feature>
<evidence type="ECO:0000259" key="6">
    <source>
        <dbReference type="Pfam" id="PF04542"/>
    </source>
</evidence>
<evidence type="ECO:0000313" key="9">
    <source>
        <dbReference type="Proteomes" id="UP000237466"/>
    </source>
</evidence>
<comment type="similarity">
    <text evidence="1">Belongs to the sigma-70 factor family. ECF subfamily.</text>
</comment>
<dbReference type="PANTHER" id="PTHR43133:SF8">
    <property type="entry name" value="RNA POLYMERASE SIGMA FACTOR HI_1459-RELATED"/>
    <property type="match status" value="1"/>
</dbReference>
<dbReference type="InterPro" id="IPR013249">
    <property type="entry name" value="RNA_pol_sigma70_r4_t2"/>
</dbReference>
<keyword evidence="3" id="KW-0731">Sigma factor</keyword>
<dbReference type="InterPro" id="IPR007627">
    <property type="entry name" value="RNA_pol_sigma70_r2"/>
</dbReference>
<name>A0A2S3R8A2_VIBVL</name>
<evidence type="ECO:0000256" key="2">
    <source>
        <dbReference type="ARBA" id="ARBA00023015"/>
    </source>
</evidence>
<keyword evidence="4" id="KW-0238">DNA-binding</keyword>
<evidence type="ECO:0000256" key="3">
    <source>
        <dbReference type="ARBA" id="ARBA00023082"/>
    </source>
</evidence>
<evidence type="ECO:0000256" key="1">
    <source>
        <dbReference type="ARBA" id="ARBA00010641"/>
    </source>
</evidence>
<comment type="caution">
    <text evidence="8">The sequence shown here is derived from an EMBL/GenBank/DDBJ whole genome shotgun (WGS) entry which is preliminary data.</text>
</comment>
<proteinExistence type="inferred from homology"/>
<dbReference type="InterPro" id="IPR039425">
    <property type="entry name" value="RNA_pol_sigma-70-like"/>
</dbReference>